<sequence length="1039" mass="111707">MTRSNPRVFTIPPGTPFLPTLVDALFSGRFGAIPNPAKDPLALADITILVPTRRAARSLHAEILERLGGRAAILPAIRPIGDVDEEDQILEAAADDPDGRLVLPEAISRLDRLLVLTRLTLAWGRAVRRELLSLSEDDRVLVPASAADAFHLAGDLARLIDDIETTGIAWEKLETLVPEDLARYWQISLDFLRIVGVHWPAFLNERGLADPSVRRDHLLRAAAARLAASPPRGLVIAAGSTGSIPAVAELLSVIAHLPNGAVVMPGIDTELDANGWMAIGGLAAPTRSAPGHPQYGLKQLIETIGVERDEIVSLGAMTPEMAERVRLISEAMRPAETTEDWATAPPVAASAIGDVALVVARTEQEEAVAIALAMREAIREPGRTAALVTPDRRLAGRVAIELGRFGLSVDDSAGRPLMTSSPGTLARLLVAAARSNGAPLDLLALAKHPLASFGLGRAACRAAIDILDLVLFRGQLLADGVEGLVEALDQAEEDLPKGRYAPQAVKRLAPTEWQAARDLAGRMAEAIEPLSRLMDGVNASDAKAMTAALVAALKLVAAREDGSDDVLWADESGQALATLLAGLMSDDAEALDMAGYEYPGFLDATMAGVGVPARPGSDPRLFIWGTLEARLQIVDLMVLGGLDEGVWPSETRTDPWLSRSMRAELGLEAPERKLGQSAHDFTSALSAGKVVVTRAERRGGTPTVAARWLQRLLARLGKSEAKALGLRGLRYLDWARALDRTARPVPVRRPEPLPPLEARPRRLSVTEIETLIRDPYAIYARRILKLDPLDPIGVVPDVALRGTLIHDALGDFVQEWEGPFDATALTALIVVGRRVFARIEPFPAVYALWWPRFLAIAEWFIGWEAGRSSVARRLAEIGGAWAFQTPAGEFKLTGRADRVDVRLDGSLEILDFKTGSPPSAKQLSTGLAPQLALEVAMARGGGFREVDAGVSVSVLGWLGLGKVGKGDPFSSAVTKDKTADELGDEAKERLHALISAFDDPKRAYVSRARPMFETRFESPYDHLARIREWSLGDGEEGGE</sequence>
<name>A0A9X3DXJ6_9HYPH</name>
<evidence type="ECO:0000259" key="1">
    <source>
        <dbReference type="Pfam" id="PF12705"/>
    </source>
</evidence>
<dbReference type="Proteomes" id="UP001144805">
    <property type="component" value="Unassembled WGS sequence"/>
</dbReference>
<evidence type="ECO:0000313" key="3">
    <source>
        <dbReference type="Proteomes" id="UP001144805"/>
    </source>
</evidence>
<protein>
    <submittedName>
        <fullName evidence="2">Double-strand break repair protein AddB</fullName>
    </submittedName>
</protein>
<dbReference type="AlphaFoldDB" id="A0A9X3DXJ6"/>
<gene>
    <name evidence="2" type="primary">addB</name>
    <name evidence="2" type="ORF">OSH07_00710</name>
</gene>
<organism evidence="2 3">
    <name type="scientific">Kaistia nematophila</name>
    <dbReference type="NCBI Taxonomy" id="2994654"/>
    <lineage>
        <taxon>Bacteria</taxon>
        <taxon>Pseudomonadati</taxon>
        <taxon>Pseudomonadota</taxon>
        <taxon>Alphaproteobacteria</taxon>
        <taxon>Hyphomicrobiales</taxon>
        <taxon>Kaistiaceae</taxon>
        <taxon>Kaistia</taxon>
    </lineage>
</organism>
<dbReference type="InterPro" id="IPR027417">
    <property type="entry name" value="P-loop_NTPase"/>
</dbReference>
<dbReference type="InterPro" id="IPR038726">
    <property type="entry name" value="PDDEXK_AddAB-type"/>
</dbReference>
<comment type="caution">
    <text evidence="2">The sequence shown here is derived from an EMBL/GenBank/DDBJ whole genome shotgun (WGS) entry which is preliminary data.</text>
</comment>
<accession>A0A9X3DXJ6</accession>
<dbReference type="EMBL" id="JAPKNK010000001">
    <property type="protein sequence ID" value="MCX5567705.1"/>
    <property type="molecule type" value="Genomic_DNA"/>
</dbReference>
<dbReference type="InterPro" id="IPR014153">
    <property type="entry name" value="Ds_break_AddB"/>
</dbReference>
<evidence type="ECO:0000313" key="2">
    <source>
        <dbReference type="EMBL" id="MCX5567705.1"/>
    </source>
</evidence>
<reference evidence="2" key="1">
    <citation type="submission" date="2022-11" db="EMBL/GenBank/DDBJ databases">
        <title>Biodiversity and phylogenetic relationships of bacteria.</title>
        <authorList>
            <person name="Machado R.A.R."/>
            <person name="Bhat A."/>
            <person name="Loulou A."/>
            <person name="Kallel S."/>
        </authorList>
    </citation>
    <scope>NUCLEOTIDE SEQUENCE</scope>
    <source>
        <strain evidence="2">K-TC2</strain>
    </source>
</reference>
<dbReference type="RefSeq" id="WP_266336690.1">
    <property type="nucleotide sequence ID" value="NZ_JAPKNK010000001.1"/>
</dbReference>
<dbReference type="Pfam" id="PF12705">
    <property type="entry name" value="PDDEXK_1"/>
    <property type="match status" value="1"/>
</dbReference>
<feature type="domain" description="PD-(D/E)XK endonuclease-like" evidence="1">
    <location>
        <begin position="762"/>
        <end position="993"/>
    </location>
</feature>
<keyword evidence="3" id="KW-1185">Reference proteome</keyword>
<dbReference type="NCBIfam" id="TIGR02786">
    <property type="entry name" value="addB_alphas"/>
    <property type="match status" value="1"/>
</dbReference>
<dbReference type="SUPFAM" id="SSF52540">
    <property type="entry name" value="P-loop containing nucleoside triphosphate hydrolases"/>
    <property type="match status" value="1"/>
</dbReference>
<proteinExistence type="predicted"/>